<dbReference type="EMBL" id="JAAKFY010000024">
    <property type="protein sequence ID" value="KAF3836199.1"/>
    <property type="molecule type" value="Genomic_DNA"/>
</dbReference>
<name>A0A7J5XHY0_DISMA</name>
<dbReference type="Proteomes" id="UP000518266">
    <property type="component" value="Unassembled WGS sequence"/>
</dbReference>
<comment type="caution">
    <text evidence="1">The sequence shown here is derived from an EMBL/GenBank/DDBJ whole genome shotgun (WGS) entry which is preliminary data.</text>
</comment>
<dbReference type="AlphaFoldDB" id="A0A7J5XHY0"/>
<evidence type="ECO:0000313" key="1">
    <source>
        <dbReference type="EMBL" id="KAF3836199.1"/>
    </source>
</evidence>
<protein>
    <submittedName>
        <fullName evidence="1">Uncharacterized protein</fullName>
    </submittedName>
</protein>
<proteinExistence type="predicted"/>
<keyword evidence="2" id="KW-1185">Reference proteome</keyword>
<reference evidence="1 2" key="1">
    <citation type="submission" date="2020-03" db="EMBL/GenBank/DDBJ databases">
        <title>Dissostichus mawsoni Genome sequencing and assembly.</title>
        <authorList>
            <person name="Park H."/>
        </authorList>
    </citation>
    <scope>NUCLEOTIDE SEQUENCE [LARGE SCALE GENOMIC DNA]</scope>
    <source>
        <strain evidence="1">DM0001</strain>
        <tissue evidence="1">Muscle</tissue>
    </source>
</reference>
<sequence length="70" mass="7808">METHRNAYSLGHALEPAKIQKFGNLTVSPISEDHQSSAKPVAEPGDMKVQMAVTESKLEDWVNDVKEWAE</sequence>
<organism evidence="1 2">
    <name type="scientific">Dissostichus mawsoni</name>
    <name type="common">Antarctic cod</name>
    <dbReference type="NCBI Taxonomy" id="36200"/>
    <lineage>
        <taxon>Eukaryota</taxon>
        <taxon>Metazoa</taxon>
        <taxon>Chordata</taxon>
        <taxon>Craniata</taxon>
        <taxon>Vertebrata</taxon>
        <taxon>Euteleostomi</taxon>
        <taxon>Actinopterygii</taxon>
        <taxon>Neopterygii</taxon>
        <taxon>Teleostei</taxon>
        <taxon>Neoteleostei</taxon>
        <taxon>Acanthomorphata</taxon>
        <taxon>Eupercaria</taxon>
        <taxon>Perciformes</taxon>
        <taxon>Notothenioidei</taxon>
        <taxon>Nototheniidae</taxon>
        <taxon>Dissostichus</taxon>
    </lineage>
</organism>
<evidence type="ECO:0000313" key="2">
    <source>
        <dbReference type="Proteomes" id="UP000518266"/>
    </source>
</evidence>
<accession>A0A7J5XHY0</accession>
<feature type="non-terminal residue" evidence="1">
    <location>
        <position position="70"/>
    </location>
</feature>
<gene>
    <name evidence="1" type="ORF">F7725_028757</name>
</gene>